<organism evidence="4 5">
    <name type="scientific">Tritonibacter multivorans</name>
    <dbReference type="NCBI Taxonomy" id="928856"/>
    <lineage>
        <taxon>Bacteria</taxon>
        <taxon>Pseudomonadati</taxon>
        <taxon>Pseudomonadota</taxon>
        <taxon>Alphaproteobacteria</taxon>
        <taxon>Rhodobacterales</taxon>
        <taxon>Paracoccaceae</taxon>
        <taxon>Tritonibacter</taxon>
    </lineage>
</organism>
<feature type="transmembrane region" description="Helical" evidence="3">
    <location>
        <begin position="12"/>
        <end position="32"/>
    </location>
</feature>
<evidence type="ECO:0000256" key="1">
    <source>
        <dbReference type="ARBA" id="ARBA00022723"/>
    </source>
</evidence>
<proteinExistence type="predicted"/>
<keyword evidence="5" id="KW-1185">Reference proteome</keyword>
<dbReference type="EMBL" id="CYSD01000042">
    <property type="protein sequence ID" value="CUH81464.1"/>
    <property type="molecule type" value="Genomic_DNA"/>
</dbReference>
<evidence type="ECO:0000313" key="4">
    <source>
        <dbReference type="EMBL" id="CUH81464.1"/>
    </source>
</evidence>
<name>A0A0P1GI25_9RHOB</name>
<sequence>MIDRRSVIKGLLGVILTGLFAATYGFFIEPALRLRVKRWRIKREGWAAVPLRIAVISDLHAGAPTVPLSRVQQVVRRTNALQADVIVLLGDFTASHPFVGARFRLTRLPIPSPN</sequence>
<keyword evidence="1" id="KW-0479">Metal-binding</keyword>
<reference evidence="4 5" key="1">
    <citation type="submission" date="2015-09" db="EMBL/GenBank/DDBJ databases">
        <authorList>
            <consortium name="Swine Surveillance"/>
        </authorList>
    </citation>
    <scope>NUCLEOTIDE SEQUENCE [LARGE SCALE GENOMIC DNA]</scope>
    <source>
        <strain evidence="4 5">CECT 7557</strain>
    </source>
</reference>
<evidence type="ECO:0000256" key="3">
    <source>
        <dbReference type="SAM" id="Phobius"/>
    </source>
</evidence>
<evidence type="ECO:0000256" key="2">
    <source>
        <dbReference type="ARBA" id="ARBA00022801"/>
    </source>
</evidence>
<accession>A0A0P1GI25</accession>
<dbReference type="InterPro" id="IPR051158">
    <property type="entry name" value="Metallophosphoesterase_sf"/>
</dbReference>
<dbReference type="STRING" id="928856.SAMN04488049_102273"/>
<gene>
    <name evidence="4" type="ORF">TRM7557_03437</name>
</gene>
<evidence type="ECO:0000313" key="5">
    <source>
        <dbReference type="Proteomes" id="UP000052022"/>
    </source>
</evidence>
<dbReference type="SUPFAM" id="SSF56300">
    <property type="entry name" value="Metallo-dependent phosphatases"/>
    <property type="match status" value="1"/>
</dbReference>
<keyword evidence="3" id="KW-0472">Membrane</keyword>
<protein>
    <submittedName>
        <fullName evidence="4">Phosphodiesterase YaeI</fullName>
    </submittedName>
</protein>
<dbReference type="GO" id="GO:0008758">
    <property type="term" value="F:UDP-2,3-diacylglucosamine hydrolase activity"/>
    <property type="evidence" value="ECO:0007669"/>
    <property type="project" value="TreeGrafter"/>
</dbReference>
<dbReference type="GO" id="GO:0009245">
    <property type="term" value="P:lipid A biosynthetic process"/>
    <property type="evidence" value="ECO:0007669"/>
    <property type="project" value="TreeGrafter"/>
</dbReference>
<dbReference type="Proteomes" id="UP000052022">
    <property type="component" value="Unassembled WGS sequence"/>
</dbReference>
<dbReference type="PANTHER" id="PTHR31302">
    <property type="entry name" value="TRANSMEMBRANE PROTEIN WITH METALLOPHOSPHOESTERASE DOMAIN-RELATED"/>
    <property type="match status" value="1"/>
</dbReference>
<dbReference type="InterPro" id="IPR029052">
    <property type="entry name" value="Metallo-depent_PP-like"/>
</dbReference>
<dbReference type="AlphaFoldDB" id="A0A0P1GI25"/>
<keyword evidence="3" id="KW-1133">Transmembrane helix</keyword>
<keyword evidence="2" id="KW-0378">Hydrolase</keyword>
<dbReference type="RefSeq" id="WP_207382672.1">
    <property type="nucleotide sequence ID" value="NZ_CYSD01000042.1"/>
</dbReference>
<dbReference type="GO" id="GO:0016020">
    <property type="term" value="C:membrane"/>
    <property type="evidence" value="ECO:0007669"/>
    <property type="project" value="GOC"/>
</dbReference>
<keyword evidence="3" id="KW-0812">Transmembrane</keyword>
<dbReference type="GO" id="GO:0046872">
    <property type="term" value="F:metal ion binding"/>
    <property type="evidence" value="ECO:0007669"/>
    <property type="project" value="UniProtKB-KW"/>
</dbReference>
<dbReference type="PANTHER" id="PTHR31302:SF31">
    <property type="entry name" value="PHOSPHODIESTERASE YAEI"/>
    <property type="match status" value="1"/>
</dbReference>